<organism evidence="2 3">
    <name type="scientific">Ascaris lumbricoides</name>
    <name type="common">Giant roundworm</name>
    <dbReference type="NCBI Taxonomy" id="6252"/>
    <lineage>
        <taxon>Eukaryota</taxon>
        <taxon>Metazoa</taxon>
        <taxon>Ecdysozoa</taxon>
        <taxon>Nematoda</taxon>
        <taxon>Chromadorea</taxon>
        <taxon>Rhabditida</taxon>
        <taxon>Spirurina</taxon>
        <taxon>Ascaridomorpha</taxon>
        <taxon>Ascaridoidea</taxon>
        <taxon>Ascarididae</taxon>
        <taxon>Ascaris</taxon>
    </lineage>
</organism>
<reference evidence="3" key="1">
    <citation type="submission" date="2017-02" db="UniProtKB">
        <authorList>
            <consortium name="WormBaseParasite"/>
        </authorList>
    </citation>
    <scope>IDENTIFICATION</scope>
</reference>
<accession>A0A0M3I613</accession>
<feature type="region of interest" description="Disordered" evidence="1">
    <location>
        <begin position="25"/>
        <end position="51"/>
    </location>
</feature>
<evidence type="ECO:0000256" key="1">
    <source>
        <dbReference type="SAM" id="MobiDB-lite"/>
    </source>
</evidence>
<name>A0A0M3I613_ASCLU</name>
<evidence type="ECO:0000313" key="3">
    <source>
        <dbReference type="WBParaSite" id="ALUE_0001243801-mRNA-1"/>
    </source>
</evidence>
<dbReference type="AlphaFoldDB" id="A0A0M3I613"/>
<keyword evidence="2" id="KW-1185">Reference proteome</keyword>
<dbReference type="WBParaSite" id="ALUE_0001243801-mRNA-1">
    <property type="protein sequence ID" value="ALUE_0001243801-mRNA-1"/>
    <property type="gene ID" value="ALUE_0001243801"/>
</dbReference>
<sequence length="68" mass="7808">MHKESSPNTLTSIASTYYLFNSRMGKERHRRELHSRYSTETMASDPFSTDIDTCTRESRGLVYGANSQ</sequence>
<protein>
    <submittedName>
        <fullName evidence="3">Uncharacterized protein</fullName>
    </submittedName>
</protein>
<dbReference type="Proteomes" id="UP000036681">
    <property type="component" value="Unplaced"/>
</dbReference>
<proteinExistence type="predicted"/>
<feature type="compositionally biased region" description="Polar residues" evidence="1">
    <location>
        <begin position="36"/>
        <end position="51"/>
    </location>
</feature>
<evidence type="ECO:0000313" key="2">
    <source>
        <dbReference type="Proteomes" id="UP000036681"/>
    </source>
</evidence>